<accession>A0A2S1YHR4</accession>
<evidence type="ECO:0000313" key="2">
    <source>
        <dbReference type="EMBL" id="AWK03582.1"/>
    </source>
</evidence>
<dbReference type="AlphaFoldDB" id="A0A2S1YHR4"/>
<keyword evidence="1" id="KW-0472">Membrane</keyword>
<sequence length="73" mass="8613">MELIAVVVSSLFRKTYKTKHKASQRFLIFCEAFLFVKKTSFIIILKTFKGYTSILIVLFLNSFKNLYKNVRAR</sequence>
<gene>
    <name evidence="2" type="ORF">HYN56_04835</name>
</gene>
<keyword evidence="3" id="KW-1185">Reference proteome</keyword>
<evidence type="ECO:0000313" key="3">
    <source>
        <dbReference type="Proteomes" id="UP000245250"/>
    </source>
</evidence>
<name>A0A2S1YHR4_9FLAO</name>
<dbReference type="KEGG" id="fcr:HYN56_04835"/>
<keyword evidence="1" id="KW-1133">Transmembrane helix</keyword>
<keyword evidence="1" id="KW-0812">Transmembrane</keyword>
<organism evidence="2 3">
    <name type="scientific">Flavobacterium crocinum</name>
    <dbReference type="NCBI Taxonomy" id="2183896"/>
    <lineage>
        <taxon>Bacteria</taxon>
        <taxon>Pseudomonadati</taxon>
        <taxon>Bacteroidota</taxon>
        <taxon>Flavobacteriia</taxon>
        <taxon>Flavobacteriales</taxon>
        <taxon>Flavobacteriaceae</taxon>
        <taxon>Flavobacterium</taxon>
    </lineage>
</organism>
<proteinExistence type="predicted"/>
<feature type="transmembrane region" description="Helical" evidence="1">
    <location>
        <begin position="50"/>
        <end position="67"/>
    </location>
</feature>
<reference evidence="2 3" key="1">
    <citation type="submission" date="2018-05" db="EMBL/GenBank/DDBJ databases">
        <title>Genome sequencing of Flavobacterium sp. HYN0056.</title>
        <authorList>
            <person name="Yi H."/>
            <person name="Baek C."/>
        </authorList>
    </citation>
    <scope>NUCLEOTIDE SEQUENCE [LARGE SCALE GENOMIC DNA]</scope>
    <source>
        <strain evidence="2 3">HYN0056</strain>
    </source>
</reference>
<dbReference type="EMBL" id="CP029255">
    <property type="protein sequence ID" value="AWK03582.1"/>
    <property type="molecule type" value="Genomic_DNA"/>
</dbReference>
<evidence type="ECO:0000256" key="1">
    <source>
        <dbReference type="SAM" id="Phobius"/>
    </source>
</evidence>
<protein>
    <submittedName>
        <fullName evidence="2">Uncharacterized protein</fullName>
    </submittedName>
</protein>
<dbReference type="Proteomes" id="UP000245250">
    <property type="component" value="Chromosome"/>
</dbReference>